<dbReference type="OrthoDB" id="442317at2759"/>
<gene>
    <name evidence="9" type="primary">RvY_01559-1</name>
    <name evidence="9" type="synonym">RvY_01559.1</name>
    <name evidence="9" type="ORF">RvY_01559</name>
</gene>
<dbReference type="GO" id="GO:0003924">
    <property type="term" value="F:GTPase activity"/>
    <property type="evidence" value="ECO:0007669"/>
    <property type="project" value="InterPro"/>
</dbReference>
<dbReference type="InterPro" id="IPR005225">
    <property type="entry name" value="Small_GTP-bd"/>
</dbReference>
<evidence type="ECO:0000313" key="9">
    <source>
        <dbReference type="EMBL" id="GAU88953.1"/>
    </source>
</evidence>
<evidence type="ECO:0000313" key="10">
    <source>
        <dbReference type="Proteomes" id="UP000186922"/>
    </source>
</evidence>
<dbReference type="GO" id="GO:0034067">
    <property type="term" value="P:protein localization to Golgi apparatus"/>
    <property type="evidence" value="ECO:0007669"/>
    <property type="project" value="TreeGrafter"/>
</dbReference>
<dbReference type="Proteomes" id="UP000186922">
    <property type="component" value="Unassembled WGS sequence"/>
</dbReference>
<keyword evidence="1 6" id="KW-0547">Nucleotide-binding</keyword>
<reference evidence="9 10" key="1">
    <citation type="journal article" date="2016" name="Nat. Commun.">
        <title>Extremotolerant tardigrade genome and improved radiotolerance of human cultured cells by tardigrade-unique protein.</title>
        <authorList>
            <person name="Hashimoto T."/>
            <person name="Horikawa D.D."/>
            <person name="Saito Y."/>
            <person name="Kuwahara H."/>
            <person name="Kozuka-Hata H."/>
            <person name="Shin-I T."/>
            <person name="Minakuchi Y."/>
            <person name="Ohishi K."/>
            <person name="Motoyama A."/>
            <person name="Aizu T."/>
            <person name="Enomoto A."/>
            <person name="Kondo K."/>
            <person name="Tanaka S."/>
            <person name="Hara Y."/>
            <person name="Koshikawa S."/>
            <person name="Sagara H."/>
            <person name="Miura T."/>
            <person name="Yokobori S."/>
            <person name="Miyagawa K."/>
            <person name="Suzuki Y."/>
            <person name="Kubo T."/>
            <person name="Oyama M."/>
            <person name="Kohara Y."/>
            <person name="Fujiyama A."/>
            <person name="Arakawa K."/>
            <person name="Katayama T."/>
            <person name="Toyoda A."/>
            <person name="Kunieda T."/>
        </authorList>
    </citation>
    <scope>NUCLEOTIDE SEQUENCE [LARGE SCALE GENOMIC DNA]</scope>
    <source>
        <strain evidence="9 10">YOKOZUNA-1</strain>
    </source>
</reference>
<evidence type="ECO:0000256" key="5">
    <source>
        <dbReference type="ARBA" id="ARBA00039478"/>
    </source>
</evidence>
<proteinExistence type="inferred from homology"/>
<evidence type="ECO:0000256" key="1">
    <source>
        <dbReference type="ARBA" id="ARBA00022741"/>
    </source>
</evidence>
<sequence>MGILDKIANALGSGPKTFNVLVVGLDNSGKSTILNSLKTENKSSPESIPPTVGAQIEKIKIGNVVLHFNDLSGQGRYRPMWERCLNDSQAIIFVIDSTDR</sequence>
<dbReference type="STRING" id="947166.A0A1D1URH5"/>
<evidence type="ECO:0000256" key="7">
    <source>
        <dbReference type="PIRSR" id="PIRSR606689-2"/>
    </source>
</evidence>
<dbReference type="InterPro" id="IPR024156">
    <property type="entry name" value="Small_GTPase_ARF"/>
</dbReference>
<dbReference type="GO" id="GO:0043001">
    <property type="term" value="P:Golgi to plasma membrane protein transport"/>
    <property type="evidence" value="ECO:0007669"/>
    <property type="project" value="TreeGrafter"/>
</dbReference>
<feature type="binding site" evidence="6">
    <location>
        <begin position="24"/>
        <end position="31"/>
    </location>
    <ligand>
        <name>GTP</name>
        <dbReference type="ChEBI" id="CHEBI:37565"/>
    </ligand>
</feature>
<dbReference type="InterPro" id="IPR027417">
    <property type="entry name" value="P-loop_NTPase"/>
</dbReference>
<name>A0A1D1URH5_RAMVA</name>
<keyword evidence="10" id="KW-1185">Reference proteome</keyword>
<keyword evidence="7" id="KW-0460">Magnesium</keyword>
<feature type="binding site" evidence="6">
    <location>
        <position position="73"/>
    </location>
    <ligand>
        <name>GTP</name>
        <dbReference type="ChEBI" id="CHEBI:37565"/>
    </ligand>
</feature>
<dbReference type="PANTHER" id="PTHR45909">
    <property type="entry name" value="ADP-RIBOSYLATION FACTOR-RELATED PROTEIN 1"/>
    <property type="match status" value="1"/>
</dbReference>
<dbReference type="GO" id="GO:0046872">
    <property type="term" value="F:metal ion binding"/>
    <property type="evidence" value="ECO:0007669"/>
    <property type="project" value="UniProtKB-KW"/>
</dbReference>
<dbReference type="GO" id="GO:0005794">
    <property type="term" value="C:Golgi apparatus"/>
    <property type="evidence" value="ECO:0007669"/>
    <property type="project" value="TreeGrafter"/>
</dbReference>
<organism evidence="9 10">
    <name type="scientific">Ramazzottius varieornatus</name>
    <name type="common">Water bear</name>
    <name type="synonym">Tardigrade</name>
    <dbReference type="NCBI Taxonomy" id="947166"/>
    <lineage>
        <taxon>Eukaryota</taxon>
        <taxon>Metazoa</taxon>
        <taxon>Ecdysozoa</taxon>
        <taxon>Tardigrada</taxon>
        <taxon>Eutardigrada</taxon>
        <taxon>Parachela</taxon>
        <taxon>Hypsibioidea</taxon>
        <taxon>Ramazzottiidae</taxon>
        <taxon>Ramazzottius</taxon>
    </lineage>
</organism>
<dbReference type="PANTHER" id="PTHR45909:SF1">
    <property type="entry name" value="ADP-RIBOSYLATION FACTOR-RELATED PROTEIN 1"/>
    <property type="match status" value="1"/>
</dbReference>
<comment type="subunit">
    <text evidence="4">Interacts with SYS1.</text>
</comment>
<evidence type="ECO:0000256" key="4">
    <source>
        <dbReference type="ARBA" id="ARBA00038765"/>
    </source>
</evidence>
<keyword evidence="2 6" id="KW-0342">GTP-binding</keyword>
<dbReference type="GO" id="GO:0005525">
    <property type="term" value="F:GTP binding"/>
    <property type="evidence" value="ECO:0007669"/>
    <property type="project" value="UniProtKB-KW"/>
</dbReference>
<dbReference type="SUPFAM" id="SSF52540">
    <property type="entry name" value="P-loop containing nucleoside triphosphate hydrolases"/>
    <property type="match status" value="1"/>
</dbReference>
<dbReference type="Gene3D" id="3.40.50.300">
    <property type="entry name" value="P-loop containing nucleotide triphosphate hydrolases"/>
    <property type="match status" value="1"/>
</dbReference>
<dbReference type="InterPro" id="IPR006689">
    <property type="entry name" value="Small_GTPase_ARF/SAR"/>
</dbReference>
<evidence type="ECO:0000256" key="2">
    <source>
        <dbReference type="ARBA" id="ARBA00023134"/>
    </source>
</evidence>
<comment type="similarity">
    <text evidence="8">Belongs to the small GTPase superfamily. Arf family.</text>
</comment>
<evidence type="ECO:0000256" key="3">
    <source>
        <dbReference type="ARBA" id="ARBA00037377"/>
    </source>
</evidence>
<comment type="function">
    <text evidence="3">Trans-Golgi-associated GTPase that regulates protein sorting. Controls the targeting of ARL1 and its effector to the trans-Golgi. Required for the lipidation of chylomicrons in the intestine and required for VLDL lipidation in the liver.</text>
</comment>
<dbReference type="EMBL" id="BDGG01000001">
    <property type="protein sequence ID" value="GAU88953.1"/>
    <property type="molecule type" value="Genomic_DNA"/>
</dbReference>
<dbReference type="PRINTS" id="PR00328">
    <property type="entry name" value="SAR1GTPBP"/>
</dbReference>
<evidence type="ECO:0000256" key="6">
    <source>
        <dbReference type="PIRSR" id="PIRSR606689-1"/>
    </source>
</evidence>
<protein>
    <recommendedName>
        <fullName evidence="5">ADP-ribosylation factor-related protein 1</fullName>
    </recommendedName>
</protein>
<feature type="binding site" evidence="7">
    <location>
        <position position="31"/>
    </location>
    <ligand>
        <name>Mg(2+)</name>
        <dbReference type="ChEBI" id="CHEBI:18420"/>
    </ligand>
</feature>
<dbReference type="NCBIfam" id="TIGR00231">
    <property type="entry name" value="small_GTP"/>
    <property type="match status" value="1"/>
</dbReference>
<dbReference type="AlphaFoldDB" id="A0A1D1URH5"/>
<keyword evidence="7" id="KW-0479">Metal-binding</keyword>
<evidence type="ECO:0000256" key="8">
    <source>
        <dbReference type="RuleBase" id="RU003925"/>
    </source>
</evidence>
<comment type="caution">
    <text evidence="9">The sequence shown here is derived from an EMBL/GenBank/DDBJ whole genome shotgun (WGS) entry which is preliminary data.</text>
</comment>
<feature type="binding site" evidence="7">
    <location>
        <position position="51"/>
    </location>
    <ligand>
        <name>Mg(2+)</name>
        <dbReference type="ChEBI" id="CHEBI:18420"/>
    </ligand>
</feature>
<dbReference type="GO" id="GO:0006886">
    <property type="term" value="P:intracellular protein transport"/>
    <property type="evidence" value="ECO:0007669"/>
    <property type="project" value="TreeGrafter"/>
</dbReference>
<accession>A0A1D1URH5</accession>
<dbReference type="Pfam" id="PF00025">
    <property type="entry name" value="Arf"/>
    <property type="match status" value="1"/>
</dbReference>